<reference evidence="4" key="1">
    <citation type="submission" date="2023-06" db="EMBL/GenBank/DDBJ databases">
        <title>Genome-scale phylogeny and comparative genomics of the fungal order Sordariales.</title>
        <authorList>
            <consortium name="Lawrence Berkeley National Laboratory"/>
            <person name="Hensen N."/>
            <person name="Bonometti L."/>
            <person name="Westerberg I."/>
            <person name="Brannstrom I.O."/>
            <person name="Guillou S."/>
            <person name="Cros-Aarteil S."/>
            <person name="Calhoun S."/>
            <person name="Haridas S."/>
            <person name="Kuo A."/>
            <person name="Mondo S."/>
            <person name="Pangilinan J."/>
            <person name="Riley R."/>
            <person name="Labutti K."/>
            <person name="Andreopoulos B."/>
            <person name="Lipzen A."/>
            <person name="Chen C."/>
            <person name="Yanf M."/>
            <person name="Daum C."/>
            <person name="Ng V."/>
            <person name="Clum A."/>
            <person name="Steindorff A."/>
            <person name="Ohm R."/>
            <person name="Martin F."/>
            <person name="Silar P."/>
            <person name="Natvig D."/>
            <person name="Lalanne C."/>
            <person name="Gautier V."/>
            <person name="Ament-Velasquez S.L."/>
            <person name="Kruys A."/>
            <person name="Hutchinson M.I."/>
            <person name="Powell A.J."/>
            <person name="Barry K."/>
            <person name="Miller A.N."/>
            <person name="Grigoriev I.V."/>
            <person name="Debuchy R."/>
            <person name="Gladieux P."/>
            <person name="Thoren M.H."/>
            <person name="Johannesson H."/>
        </authorList>
    </citation>
    <scope>NUCLEOTIDE SEQUENCE</scope>
    <source>
        <strain evidence="4">CBS 307.81</strain>
    </source>
</reference>
<feature type="binding site" evidence="2">
    <location>
        <begin position="334"/>
        <end position="337"/>
    </location>
    <ligand>
        <name>substrate</name>
    </ligand>
</feature>
<evidence type="ECO:0000313" key="5">
    <source>
        <dbReference type="Proteomes" id="UP001174997"/>
    </source>
</evidence>
<dbReference type="GO" id="GO:0016787">
    <property type="term" value="F:hydrolase activity"/>
    <property type="evidence" value="ECO:0007669"/>
    <property type="project" value="InterPro"/>
</dbReference>
<feature type="site" description="Cleavage; by autolysis" evidence="3">
    <location>
        <begin position="229"/>
        <end position="230"/>
    </location>
</feature>
<dbReference type="Pfam" id="PF01112">
    <property type="entry name" value="Asparaginase_2"/>
    <property type="match status" value="2"/>
</dbReference>
<dbReference type="InterPro" id="IPR029055">
    <property type="entry name" value="Ntn_hydrolases_N"/>
</dbReference>
<evidence type="ECO:0000256" key="2">
    <source>
        <dbReference type="PIRSR" id="PIRSR600246-2"/>
    </source>
</evidence>
<dbReference type="Proteomes" id="UP001174997">
    <property type="component" value="Unassembled WGS sequence"/>
</dbReference>
<dbReference type="Gene3D" id="3.60.20.30">
    <property type="entry name" value="(Glycosyl)asparaginase"/>
    <property type="match status" value="1"/>
</dbReference>
<dbReference type="InterPro" id="IPR000246">
    <property type="entry name" value="Peptidase_T2"/>
</dbReference>
<evidence type="ECO:0000313" key="4">
    <source>
        <dbReference type="EMBL" id="KAK0673148.1"/>
    </source>
</evidence>
<organism evidence="4 5">
    <name type="scientific">Cercophora samala</name>
    <dbReference type="NCBI Taxonomy" id="330535"/>
    <lineage>
        <taxon>Eukaryota</taxon>
        <taxon>Fungi</taxon>
        <taxon>Dikarya</taxon>
        <taxon>Ascomycota</taxon>
        <taxon>Pezizomycotina</taxon>
        <taxon>Sordariomycetes</taxon>
        <taxon>Sordariomycetidae</taxon>
        <taxon>Sordariales</taxon>
        <taxon>Lasiosphaeriaceae</taxon>
        <taxon>Cercophora</taxon>
    </lineage>
</organism>
<dbReference type="SUPFAM" id="SSF56235">
    <property type="entry name" value="N-terminal nucleophile aminohydrolases (Ntn hydrolases)"/>
    <property type="match status" value="1"/>
</dbReference>
<feature type="binding site" evidence="2">
    <location>
        <begin position="258"/>
        <end position="261"/>
    </location>
    <ligand>
        <name>substrate</name>
    </ligand>
</feature>
<gene>
    <name evidence="4" type="ORF">QBC41DRAFT_312244</name>
</gene>
<sequence>MTTNMEYKPIPPSRGHFKPQVIIHGGAGNITPETLPPHLYTQYRESLLTIISKTHHYMFTHDPSSNTLPSSLSTATYAVTLLEDNPLFNAGHGAVFTRDGYNELEASIMVSHPASYPKRGVGVTGLRHIRNPILLAKAILEHGEDDLLGRHSQSPSENMLDVPNAQGHTLIHGLAAEQLAKQYDLEIVPQSYFYTQTRWDEHTRALDREKNNPGKSLATYSKEEYLPQGTVGAVTLDEQGIITVATSTGGLTNKLTGRIGDTPSVGAGFWAEEWVEEGDPSGHVELRCRPGPAVVISDALKGLMADCLPTPFKYNPMYKTQKMMTTRAMAVSGTGNGDSFLRTAAARTVGAMARFGRVSSKEAVSKVAGPGGELEKSAGDRWGLTGEGAGGIIGIESAETRDNKGMLVDARCDIVQDFNCGGMFRAWVDKRSHAHFRVWQKDGSTPFGYESEDIFGIDLRRSGKRSEPIAF</sequence>
<protein>
    <submittedName>
        <fullName evidence="4">L-asparaginase</fullName>
    </submittedName>
</protein>
<comment type="caution">
    <text evidence="4">The sequence shown here is derived from an EMBL/GenBank/DDBJ whole genome shotgun (WGS) entry which is preliminary data.</text>
</comment>
<dbReference type="CDD" id="cd04701">
    <property type="entry name" value="Asparaginase_2"/>
    <property type="match status" value="1"/>
</dbReference>
<dbReference type="PANTHER" id="PTHR10188:SF43">
    <property type="entry name" value="ASPARAGINASE (EUROFUNG)"/>
    <property type="match status" value="1"/>
</dbReference>
<dbReference type="AlphaFoldDB" id="A0AA39ZL98"/>
<accession>A0AA39ZL98</accession>
<evidence type="ECO:0000256" key="1">
    <source>
        <dbReference type="PIRSR" id="PIRSR600246-1"/>
    </source>
</evidence>
<keyword evidence="5" id="KW-1185">Reference proteome</keyword>
<evidence type="ECO:0000256" key="3">
    <source>
        <dbReference type="PIRSR" id="PIRSR600246-3"/>
    </source>
</evidence>
<name>A0AA39ZL98_9PEZI</name>
<dbReference type="GO" id="GO:0005737">
    <property type="term" value="C:cytoplasm"/>
    <property type="evidence" value="ECO:0007669"/>
    <property type="project" value="TreeGrafter"/>
</dbReference>
<feature type="active site" description="Nucleophile" evidence="1">
    <location>
        <position position="230"/>
    </location>
</feature>
<dbReference type="EMBL" id="JAULSY010000008">
    <property type="protein sequence ID" value="KAK0673148.1"/>
    <property type="molecule type" value="Genomic_DNA"/>
</dbReference>
<dbReference type="PANTHER" id="PTHR10188">
    <property type="entry name" value="L-ASPARAGINASE"/>
    <property type="match status" value="1"/>
</dbReference>
<proteinExistence type="predicted"/>